<gene>
    <name evidence="7" type="ORF">EV356DRAFT_504314</name>
</gene>
<dbReference type="GO" id="GO:0006289">
    <property type="term" value="P:nucleotide-excision repair"/>
    <property type="evidence" value="ECO:0007669"/>
    <property type="project" value="TreeGrafter"/>
</dbReference>
<dbReference type="InterPro" id="IPR040260">
    <property type="entry name" value="RFA2-like"/>
</dbReference>
<dbReference type="PANTHER" id="PTHR13989:SF16">
    <property type="entry name" value="REPLICATION PROTEIN A2"/>
    <property type="match status" value="1"/>
</dbReference>
<name>A0A6A6HM95_VIRVR</name>
<dbReference type="CDD" id="cd04478">
    <property type="entry name" value="RPA2_DBD_D"/>
    <property type="match status" value="1"/>
</dbReference>
<dbReference type="InterPro" id="IPR036390">
    <property type="entry name" value="WH_DNA-bd_sf"/>
</dbReference>
<keyword evidence="8" id="KW-1185">Reference proteome</keyword>
<accession>A0A6A6HM95</accession>
<dbReference type="Gene3D" id="1.10.10.10">
    <property type="entry name" value="Winged helix-like DNA-binding domain superfamily/Winged helix DNA-binding domain"/>
    <property type="match status" value="1"/>
</dbReference>
<dbReference type="GO" id="GO:0000724">
    <property type="term" value="P:double-strand break repair via homologous recombination"/>
    <property type="evidence" value="ECO:0007669"/>
    <property type="project" value="TreeGrafter"/>
</dbReference>
<dbReference type="PANTHER" id="PTHR13989">
    <property type="entry name" value="REPLICATION PROTEIN A-RELATED"/>
    <property type="match status" value="1"/>
</dbReference>
<evidence type="ECO:0000259" key="6">
    <source>
        <dbReference type="Pfam" id="PF08784"/>
    </source>
</evidence>
<dbReference type="Pfam" id="PF08784">
    <property type="entry name" value="RPA_C"/>
    <property type="match status" value="1"/>
</dbReference>
<dbReference type="GO" id="GO:0003697">
    <property type="term" value="F:single-stranded DNA binding"/>
    <property type="evidence" value="ECO:0007669"/>
    <property type="project" value="TreeGrafter"/>
</dbReference>
<dbReference type="GO" id="GO:0000781">
    <property type="term" value="C:chromosome, telomeric region"/>
    <property type="evidence" value="ECO:0007669"/>
    <property type="project" value="TreeGrafter"/>
</dbReference>
<dbReference type="InterPro" id="IPR014646">
    <property type="entry name" value="Rfa2/RPA32"/>
</dbReference>
<evidence type="ECO:0000313" key="7">
    <source>
        <dbReference type="EMBL" id="KAF2238969.1"/>
    </source>
</evidence>
<comment type="similarity">
    <text evidence="2">Belongs to the replication factor A protein 2 family.</text>
</comment>
<dbReference type="SUPFAM" id="SSF46785">
    <property type="entry name" value="Winged helix' DNA-binding domain"/>
    <property type="match status" value="1"/>
</dbReference>
<protein>
    <submittedName>
        <fullName evidence="7">Replication protein A, subunit RPA32</fullName>
    </submittedName>
</protein>
<evidence type="ECO:0000256" key="5">
    <source>
        <dbReference type="ARBA" id="ARBA00023242"/>
    </source>
</evidence>
<evidence type="ECO:0000256" key="1">
    <source>
        <dbReference type="ARBA" id="ARBA00004123"/>
    </source>
</evidence>
<dbReference type="GO" id="GO:0006260">
    <property type="term" value="P:DNA replication"/>
    <property type="evidence" value="ECO:0007669"/>
    <property type="project" value="UniProtKB-KW"/>
</dbReference>
<dbReference type="SUPFAM" id="SSF50249">
    <property type="entry name" value="Nucleic acid-binding proteins"/>
    <property type="match status" value="1"/>
</dbReference>
<evidence type="ECO:0000256" key="3">
    <source>
        <dbReference type="ARBA" id="ARBA00022705"/>
    </source>
</evidence>
<dbReference type="EMBL" id="ML991774">
    <property type="protein sequence ID" value="KAF2238969.1"/>
    <property type="molecule type" value="Genomic_DNA"/>
</dbReference>
<dbReference type="FunFam" id="1.10.10.10:FF:000168">
    <property type="entry name" value="Replication protein A 32 kDa subunit"/>
    <property type="match status" value="1"/>
</dbReference>
<keyword evidence="3" id="KW-0235">DNA replication</keyword>
<dbReference type="Proteomes" id="UP000800092">
    <property type="component" value="Unassembled WGS sequence"/>
</dbReference>
<comment type="subcellular location">
    <subcellularLocation>
        <location evidence="1">Nucleus</location>
    </subcellularLocation>
</comment>
<dbReference type="AlphaFoldDB" id="A0A6A6HM95"/>
<sequence length="275" mass="29694">MDYGYSAQYSTTSYGAQGGAGGGGFLNQGSQESPAGGKQNQYGKDTLRPVTIKQILDAQQPHPDAELKIDGTEASHVTFVGQIRNVSTQATNITYKFDDGTGTVEVKQWIDADAGNAMEMDDSKPKLVENTYARVWGRMKAFNTRRHVGSHAIRPIANMNEVQCHLLEATVAHLHITRGPPESARPQGATINGDVAQRNAGYAGTGGLGSLSPHARRIMQCLQTVEQSNEGLHMHDIAQRLQMDMADVGKGGDELLAQGMIYTTVDDNTWAPLIL</sequence>
<organism evidence="7 8">
    <name type="scientific">Viridothelium virens</name>
    <name type="common">Speckled blister lichen</name>
    <name type="synonym">Trypethelium virens</name>
    <dbReference type="NCBI Taxonomy" id="1048519"/>
    <lineage>
        <taxon>Eukaryota</taxon>
        <taxon>Fungi</taxon>
        <taxon>Dikarya</taxon>
        <taxon>Ascomycota</taxon>
        <taxon>Pezizomycotina</taxon>
        <taxon>Dothideomycetes</taxon>
        <taxon>Dothideomycetes incertae sedis</taxon>
        <taxon>Trypetheliales</taxon>
        <taxon>Trypetheliaceae</taxon>
        <taxon>Viridothelium</taxon>
    </lineage>
</organism>
<dbReference type="PIRSF" id="PIRSF036949">
    <property type="entry name" value="RPA32"/>
    <property type="match status" value="1"/>
</dbReference>
<dbReference type="GO" id="GO:0035861">
    <property type="term" value="C:site of double-strand break"/>
    <property type="evidence" value="ECO:0007669"/>
    <property type="project" value="TreeGrafter"/>
</dbReference>
<dbReference type="InterPro" id="IPR036388">
    <property type="entry name" value="WH-like_DNA-bd_sf"/>
</dbReference>
<feature type="domain" description="Replication protein A C-terminal" evidence="6">
    <location>
        <begin position="173"/>
        <end position="268"/>
    </location>
</feature>
<evidence type="ECO:0000256" key="2">
    <source>
        <dbReference type="ARBA" id="ARBA00007815"/>
    </source>
</evidence>
<evidence type="ECO:0000256" key="4">
    <source>
        <dbReference type="ARBA" id="ARBA00023125"/>
    </source>
</evidence>
<dbReference type="InterPro" id="IPR014892">
    <property type="entry name" value="RPA_C"/>
</dbReference>
<proteinExistence type="inferred from homology"/>
<dbReference type="Gene3D" id="2.40.50.140">
    <property type="entry name" value="Nucleic acid-binding proteins"/>
    <property type="match status" value="1"/>
</dbReference>
<keyword evidence="5" id="KW-0539">Nucleus</keyword>
<dbReference type="GO" id="GO:0005662">
    <property type="term" value="C:DNA replication factor A complex"/>
    <property type="evidence" value="ECO:0007669"/>
    <property type="project" value="TreeGrafter"/>
</dbReference>
<reference evidence="7" key="1">
    <citation type="journal article" date="2020" name="Stud. Mycol.">
        <title>101 Dothideomycetes genomes: a test case for predicting lifestyles and emergence of pathogens.</title>
        <authorList>
            <person name="Haridas S."/>
            <person name="Albert R."/>
            <person name="Binder M."/>
            <person name="Bloem J."/>
            <person name="Labutti K."/>
            <person name="Salamov A."/>
            <person name="Andreopoulos B."/>
            <person name="Baker S."/>
            <person name="Barry K."/>
            <person name="Bills G."/>
            <person name="Bluhm B."/>
            <person name="Cannon C."/>
            <person name="Castanera R."/>
            <person name="Culley D."/>
            <person name="Daum C."/>
            <person name="Ezra D."/>
            <person name="Gonzalez J."/>
            <person name="Henrissat B."/>
            <person name="Kuo A."/>
            <person name="Liang C."/>
            <person name="Lipzen A."/>
            <person name="Lutzoni F."/>
            <person name="Magnuson J."/>
            <person name="Mondo S."/>
            <person name="Nolan M."/>
            <person name="Ohm R."/>
            <person name="Pangilinan J."/>
            <person name="Park H.-J."/>
            <person name="Ramirez L."/>
            <person name="Alfaro M."/>
            <person name="Sun H."/>
            <person name="Tritt A."/>
            <person name="Yoshinaga Y."/>
            <person name="Zwiers L.-H."/>
            <person name="Turgeon B."/>
            <person name="Goodwin S."/>
            <person name="Spatafora J."/>
            <person name="Crous P."/>
            <person name="Grigoriev I."/>
        </authorList>
    </citation>
    <scope>NUCLEOTIDE SEQUENCE</scope>
    <source>
        <strain evidence="7">Tuck. ex Michener</strain>
    </source>
</reference>
<keyword evidence="4" id="KW-0238">DNA-binding</keyword>
<dbReference type="InterPro" id="IPR012340">
    <property type="entry name" value="NA-bd_OB-fold"/>
</dbReference>
<dbReference type="OrthoDB" id="25571at2759"/>
<evidence type="ECO:0000313" key="8">
    <source>
        <dbReference type="Proteomes" id="UP000800092"/>
    </source>
</evidence>